<organism evidence="8 9">
    <name type="scientific">OM182 bacterium MED-G28</name>
    <dbReference type="NCBI Taxonomy" id="1986256"/>
    <lineage>
        <taxon>Bacteria</taxon>
        <taxon>Pseudomonadati</taxon>
        <taxon>Pseudomonadota</taxon>
        <taxon>Gammaproteobacteria</taxon>
        <taxon>OMG group</taxon>
        <taxon>OM182 clade</taxon>
    </lineage>
</organism>
<keyword evidence="4 6" id="KW-1133">Transmembrane helix</keyword>
<keyword evidence="2" id="KW-1003">Cell membrane</keyword>
<evidence type="ECO:0000256" key="2">
    <source>
        <dbReference type="ARBA" id="ARBA00022475"/>
    </source>
</evidence>
<dbReference type="GO" id="GO:0005886">
    <property type="term" value="C:plasma membrane"/>
    <property type="evidence" value="ECO:0007669"/>
    <property type="project" value="UniProtKB-SubCell"/>
</dbReference>
<dbReference type="AlphaFoldDB" id="A0A2A5W800"/>
<evidence type="ECO:0000259" key="7">
    <source>
        <dbReference type="Pfam" id="PF06271"/>
    </source>
</evidence>
<sequence length="161" mass="18418">MSPAIEAELELPRAGLLRRLAALLYDMFLVAAIWMLLGFILQLIIGTDNNQIIDGQVITDPVVNNLLFFLMLTSSFSFYCWFWMRSGQTLGMLAWRLRADSLDGGRLKMPQAIIRFFIAWPAFLLLGAGFLWLYLDKQGDTIHDKVSRSKIVIVPKSYRPF</sequence>
<evidence type="ECO:0000313" key="8">
    <source>
        <dbReference type="EMBL" id="PDH32491.1"/>
    </source>
</evidence>
<feature type="transmembrane region" description="Helical" evidence="6">
    <location>
        <begin position="65"/>
        <end position="84"/>
    </location>
</feature>
<accession>A0A2A5W800</accession>
<dbReference type="Pfam" id="PF06271">
    <property type="entry name" value="RDD"/>
    <property type="match status" value="1"/>
</dbReference>
<reference evidence="8 9" key="1">
    <citation type="submission" date="2017-08" db="EMBL/GenBank/DDBJ databases">
        <title>Fine stratification of microbial communities through a metagenomic profile of the photic zone.</title>
        <authorList>
            <person name="Haro-Moreno J.M."/>
            <person name="Lopez-Perez M."/>
            <person name="De La Torre J."/>
            <person name="Picazo A."/>
            <person name="Camacho A."/>
            <person name="Rodriguez-Valera F."/>
        </authorList>
    </citation>
    <scope>NUCLEOTIDE SEQUENCE [LARGE SCALE GENOMIC DNA]</scope>
    <source>
        <strain evidence="8">MED-G28</strain>
    </source>
</reference>
<protein>
    <submittedName>
        <fullName evidence="8">RDD family protein</fullName>
    </submittedName>
</protein>
<feature type="transmembrane region" description="Helical" evidence="6">
    <location>
        <begin position="116"/>
        <end position="135"/>
    </location>
</feature>
<dbReference type="EMBL" id="NTJZ01000016">
    <property type="protein sequence ID" value="PDH32491.1"/>
    <property type="molecule type" value="Genomic_DNA"/>
</dbReference>
<gene>
    <name evidence="8" type="ORF">CNF02_11965</name>
</gene>
<name>A0A2A5W800_9GAMM</name>
<evidence type="ECO:0000256" key="3">
    <source>
        <dbReference type="ARBA" id="ARBA00022692"/>
    </source>
</evidence>
<evidence type="ECO:0000256" key="4">
    <source>
        <dbReference type="ARBA" id="ARBA00022989"/>
    </source>
</evidence>
<dbReference type="InterPro" id="IPR010432">
    <property type="entry name" value="RDD"/>
</dbReference>
<dbReference type="Proteomes" id="UP000219329">
    <property type="component" value="Unassembled WGS sequence"/>
</dbReference>
<dbReference type="PANTHER" id="PTHR36115:SF10">
    <property type="entry name" value="RDD DOMAIN-CONTAINING PROTEIN"/>
    <property type="match status" value="1"/>
</dbReference>
<keyword evidence="3 6" id="KW-0812">Transmembrane</keyword>
<evidence type="ECO:0000256" key="6">
    <source>
        <dbReference type="SAM" id="Phobius"/>
    </source>
</evidence>
<dbReference type="InterPro" id="IPR051791">
    <property type="entry name" value="Pra-immunoreactive"/>
</dbReference>
<dbReference type="PANTHER" id="PTHR36115">
    <property type="entry name" value="PROLINE-RICH ANTIGEN HOMOLOG-RELATED"/>
    <property type="match status" value="1"/>
</dbReference>
<proteinExistence type="predicted"/>
<comment type="caution">
    <text evidence="8">The sequence shown here is derived from an EMBL/GenBank/DDBJ whole genome shotgun (WGS) entry which is preliminary data.</text>
</comment>
<evidence type="ECO:0000256" key="1">
    <source>
        <dbReference type="ARBA" id="ARBA00004651"/>
    </source>
</evidence>
<comment type="subcellular location">
    <subcellularLocation>
        <location evidence="1">Cell membrane</location>
        <topology evidence="1">Multi-pass membrane protein</topology>
    </subcellularLocation>
</comment>
<feature type="transmembrane region" description="Helical" evidence="6">
    <location>
        <begin position="20"/>
        <end position="45"/>
    </location>
</feature>
<evidence type="ECO:0000313" key="9">
    <source>
        <dbReference type="Proteomes" id="UP000219329"/>
    </source>
</evidence>
<feature type="domain" description="RDD" evidence="7">
    <location>
        <begin position="14"/>
        <end position="147"/>
    </location>
</feature>
<keyword evidence="5 6" id="KW-0472">Membrane</keyword>
<evidence type="ECO:0000256" key="5">
    <source>
        <dbReference type="ARBA" id="ARBA00023136"/>
    </source>
</evidence>